<dbReference type="EMBL" id="JBHSXM010000001">
    <property type="protein sequence ID" value="MFC6835262.1"/>
    <property type="molecule type" value="Genomic_DNA"/>
</dbReference>
<evidence type="ECO:0000256" key="1">
    <source>
        <dbReference type="SAM" id="MobiDB-lite"/>
    </source>
</evidence>
<dbReference type="InterPro" id="IPR025098">
    <property type="entry name" value="DUF4013"/>
</dbReference>
<name>A0ABD5U933_9EURY</name>
<dbReference type="Pfam" id="PF13197">
    <property type="entry name" value="DUF4013"/>
    <property type="match status" value="1"/>
</dbReference>
<evidence type="ECO:0000256" key="2">
    <source>
        <dbReference type="SAM" id="Phobius"/>
    </source>
</evidence>
<evidence type="ECO:0000313" key="3">
    <source>
        <dbReference type="EMBL" id="MFC6835262.1"/>
    </source>
</evidence>
<protein>
    <submittedName>
        <fullName evidence="3">DUF4013 domain-containing protein</fullName>
    </submittedName>
</protein>
<feature type="transmembrane region" description="Helical" evidence="2">
    <location>
        <begin position="20"/>
        <end position="43"/>
    </location>
</feature>
<feature type="compositionally biased region" description="Basic and acidic residues" evidence="1">
    <location>
        <begin position="271"/>
        <end position="283"/>
    </location>
</feature>
<keyword evidence="2" id="KW-1133">Transmembrane helix</keyword>
<keyword evidence="2" id="KW-0472">Membrane</keyword>
<evidence type="ECO:0000313" key="4">
    <source>
        <dbReference type="Proteomes" id="UP001596406"/>
    </source>
</evidence>
<keyword evidence="2" id="KW-0812">Transmembrane</keyword>
<proteinExistence type="predicted"/>
<keyword evidence="4" id="KW-1185">Reference proteome</keyword>
<reference evidence="3 4" key="1">
    <citation type="journal article" date="2019" name="Int. J. Syst. Evol. Microbiol.">
        <title>The Global Catalogue of Microorganisms (GCM) 10K type strain sequencing project: providing services to taxonomists for standard genome sequencing and annotation.</title>
        <authorList>
            <consortium name="The Broad Institute Genomics Platform"/>
            <consortium name="The Broad Institute Genome Sequencing Center for Infectious Disease"/>
            <person name="Wu L."/>
            <person name="Ma J."/>
        </authorList>
    </citation>
    <scope>NUCLEOTIDE SEQUENCE [LARGE SCALE GENOMIC DNA]</scope>
    <source>
        <strain evidence="3 4">PSRA2</strain>
    </source>
</reference>
<organism evidence="3 4">
    <name type="scientific">Halomarina ordinaria</name>
    <dbReference type="NCBI Taxonomy" id="3033939"/>
    <lineage>
        <taxon>Archaea</taxon>
        <taxon>Methanobacteriati</taxon>
        <taxon>Methanobacteriota</taxon>
        <taxon>Stenosarchaea group</taxon>
        <taxon>Halobacteria</taxon>
        <taxon>Halobacteriales</taxon>
        <taxon>Natronomonadaceae</taxon>
        <taxon>Halomarina</taxon>
    </lineage>
</organism>
<feature type="region of interest" description="Disordered" evidence="1">
    <location>
        <begin position="258"/>
        <end position="327"/>
    </location>
</feature>
<gene>
    <name evidence="3" type="ORF">ACFQHK_01915</name>
</gene>
<feature type="transmembrane region" description="Helical" evidence="2">
    <location>
        <begin position="63"/>
        <end position="84"/>
    </location>
</feature>
<sequence length="327" mass="33887">MFRDALLYPLSGGRAAGAYLLGIVLRFVATVGDLVWFTTAVVLAVELTGTTPTVDGSGDLPSLAALGGVLAFGLGLSLVARVAFRSHAVAVGRSVAGATDPVAPPATSFVRARDALGGWAVLLGYLLPGLVLVGLAALVGSLAVNEPFAPLVDTVGALSLLVGLLALVVAAYLVPAATVRFAHEGSVSAGFDLRTVVDATFSEDYVVGWAIAAGVVVVLVPITLPFYFFFLVGVLLHFHLNVTARYLLARSASAALGYDEPSGSESGDDTPAERPERGERVSLDDTASARAAAEADWRATRPRPSEVGSDVAEDDPAAEEFRRRRGE</sequence>
<feature type="transmembrane region" description="Helical" evidence="2">
    <location>
        <begin position="205"/>
        <end position="222"/>
    </location>
</feature>
<dbReference type="Proteomes" id="UP001596406">
    <property type="component" value="Unassembled WGS sequence"/>
</dbReference>
<feature type="transmembrane region" description="Helical" evidence="2">
    <location>
        <begin position="155"/>
        <end position="174"/>
    </location>
</feature>
<dbReference type="AlphaFoldDB" id="A0ABD5U933"/>
<dbReference type="RefSeq" id="WP_304446969.1">
    <property type="nucleotide sequence ID" value="NZ_JARRAH010000001.1"/>
</dbReference>
<accession>A0ABD5U933</accession>
<feature type="transmembrane region" description="Helical" evidence="2">
    <location>
        <begin position="119"/>
        <end position="143"/>
    </location>
</feature>
<comment type="caution">
    <text evidence="3">The sequence shown here is derived from an EMBL/GenBank/DDBJ whole genome shotgun (WGS) entry which is preliminary data.</text>
</comment>